<dbReference type="EMBL" id="JAAIKR010000006">
    <property type="protein sequence ID" value="MBR9727965.1"/>
    <property type="molecule type" value="Genomic_DNA"/>
</dbReference>
<name>A0ABS5I1S2_9GAMM</name>
<evidence type="ECO:0000313" key="3">
    <source>
        <dbReference type="EMBL" id="MBR9727965.1"/>
    </source>
</evidence>
<evidence type="ECO:0000259" key="2">
    <source>
        <dbReference type="Pfam" id="PF00440"/>
    </source>
</evidence>
<dbReference type="Pfam" id="PF00440">
    <property type="entry name" value="TetR_N"/>
    <property type="match status" value="1"/>
</dbReference>
<reference evidence="3 4" key="1">
    <citation type="submission" date="2020-02" db="EMBL/GenBank/DDBJ databases">
        <title>Shewanella WXL01 sp. nov., a marine bacterium isolated from green algae in Luhuitou Fringing Reef (Northern South China Sea).</title>
        <authorList>
            <person name="Wang X."/>
        </authorList>
    </citation>
    <scope>NUCLEOTIDE SEQUENCE [LARGE SCALE GENOMIC DNA]</scope>
    <source>
        <strain evidence="3 4">MCCC 1A01895</strain>
    </source>
</reference>
<organism evidence="3 4">
    <name type="scientific">Shewanella intestini</name>
    <dbReference type="NCBI Taxonomy" id="2017544"/>
    <lineage>
        <taxon>Bacteria</taxon>
        <taxon>Pseudomonadati</taxon>
        <taxon>Pseudomonadota</taxon>
        <taxon>Gammaproteobacteria</taxon>
        <taxon>Alteromonadales</taxon>
        <taxon>Shewanellaceae</taxon>
        <taxon>Shewanella</taxon>
    </lineage>
</organism>
<keyword evidence="4" id="KW-1185">Reference proteome</keyword>
<keyword evidence="1" id="KW-0238">DNA-binding</keyword>
<dbReference type="RefSeq" id="WP_153664351.1">
    <property type="nucleotide sequence ID" value="NZ_JAAIKR010000006.1"/>
</dbReference>
<accession>A0ABS5I1S2</accession>
<dbReference type="InterPro" id="IPR009057">
    <property type="entry name" value="Homeodomain-like_sf"/>
</dbReference>
<dbReference type="InterPro" id="IPR001647">
    <property type="entry name" value="HTH_TetR"/>
</dbReference>
<feature type="domain" description="HTH tetR-type" evidence="2">
    <location>
        <begin position="16"/>
        <end position="59"/>
    </location>
</feature>
<proteinExistence type="predicted"/>
<protein>
    <submittedName>
        <fullName evidence="3">TetR/AcrR family transcriptional regulator</fullName>
    </submittedName>
</protein>
<dbReference type="Proteomes" id="UP000811844">
    <property type="component" value="Unassembled WGS sequence"/>
</dbReference>
<dbReference type="Pfam" id="PF18285">
    <property type="entry name" value="LuxT_C"/>
    <property type="match status" value="1"/>
</dbReference>
<dbReference type="Gene3D" id="1.10.357.10">
    <property type="entry name" value="Tetracycline Repressor, domain 2"/>
    <property type="match status" value="1"/>
</dbReference>
<evidence type="ECO:0000256" key="1">
    <source>
        <dbReference type="ARBA" id="ARBA00023125"/>
    </source>
</evidence>
<sequence length="153" mass="17026">MAKRSKAETEHTVSCILDEAFNQVLTIGFEAMSYSTLSDATGISRTGISHHFPRKTEFLVKLDKPIGEYFVQALDFSSLTKLDASWKRALSMPKFCAVLTLFFNLCGNVESVQAHCSVIEKVKFNAKALELDANDCIDNLLGYSARYLLSSRS</sequence>
<comment type="caution">
    <text evidence="3">The sequence shown here is derived from an EMBL/GenBank/DDBJ whole genome shotgun (WGS) entry which is preliminary data.</text>
</comment>
<gene>
    <name evidence="3" type="ORF">G3R48_08200</name>
</gene>
<evidence type="ECO:0000313" key="4">
    <source>
        <dbReference type="Proteomes" id="UP000811844"/>
    </source>
</evidence>
<dbReference type="SUPFAM" id="SSF46689">
    <property type="entry name" value="Homeodomain-like"/>
    <property type="match status" value="1"/>
</dbReference>